<dbReference type="Ensembl" id="ENSHCOT00000009239.1">
    <property type="protein sequence ID" value="ENSHCOP00000003137.1"/>
    <property type="gene ID" value="ENSHCOG00000004412.1"/>
</dbReference>
<keyword evidence="2 5" id="KW-0812">Transmembrane</keyword>
<keyword evidence="3 5" id="KW-1133">Transmembrane helix</keyword>
<feature type="domain" description="Ribitol-5-phosphate transferase FKTN N-terminal" evidence="6">
    <location>
        <begin position="1"/>
        <end position="276"/>
    </location>
</feature>
<keyword evidence="4 5" id="KW-0472">Membrane</keyword>
<dbReference type="GO" id="GO:0000139">
    <property type="term" value="C:Golgi membrane"/>
    <property type="evidence" value="ECO:0007669"/>
    <property type="project" value="TreeGrafter"/>
</dbReference>
<evidence type="ECO:0000256" key="5">
    <source>
        <dbReference type="SAM" id="Phobius"/>
    </source>
</evidence>
<evidence type="ECO:0000313" key="7">
    <source>
        <dbReference type="Ensembl" id="ENSHCOP00000003137.1"/>
    </source>
</evidence>
<dbReference type="AlphaFoldDB" id="A0A3Q2XHA3"/>
<evidence type="ECO:0000256" key="2">
    <source>
        <dbReference type="ARBA" id="ARBA00022692"/>
    </source>
</evidence>
<organism evidence="7 8">
    <name type="scientific">Hippocampus comes</name>
    <name type="common">Tiger tail seahorse</name>
    <dbReference type="NCBI Taxonomy" id="109280"/>
    <lineage>
        <taxon>Eukaryota</taxon>
        <taxon>Metazoa</taxon>
        <taxon>Chordata</taxon>
        <taxon>Craniata</taxon>
        <taxon>Vertebrata</taxon>
        <taxon>Euteleostomi</taxon>
        <taxon>Actinopterygii</taxon>
        <taxon>Neopterygii</taxon>
        <taxon>Teleostei</taxon>
        <taxon>Neoteleostei</taxon>
        <taxon>Acanthomorphata</taxon>
        <taxon>Syngnathiaria</taxon>
        <taxon>Syngnathiformes</taxon>
        <taxon>Syngnathoidei</taxon>
        <taxon>Syngnathidae</taxon>
        <taxon>Hippocampus</taxon>
    </lineage>
</organism>
<reference evidence="7" key="2">
    <citation type="submission" date="2025-09" db="UniProtKB">
        <authorList>
            <consortium name="Ensembl"/>
        </authorList>
    </citation>
    <scope>IDENTIFICATION</scope>
</reference>
<dbReference type="KEGG" id="hcq:109527901"/>
<evidence type="ECO:0000256" key="3">
    <source>
        <dbReference type="ARBA" id="ARBA00022989"/>
    </source>
</evidence>
<evidence type="ECO:0000259" key="6">
    <source>
        <dbReference type="Pfam" id="PF19737"/>
    </source>
</evidence>
<dbReference type="Pfam" id="PF19737">
    <property type="entry name" value="FKTN_N"/>
    <property type="match status" value="1"/>
</dbReference>
<dbReference type="InterPro" id="IPR045587">
    <property type="entry name" value="FKTN_N"/>
</dbReference>
<feature type="transmembrane region" description="Helical" evidence="5">
    <location>
        <begin position="9"/>
        <end position="28"/>
    </location>
</feature>
<accession>A0A3Q2XHA3</accession>
<evidence type="ECO:0000313" key="8">
    <source>
        <dbReference type="Proteomes" id="UP000264820"/>
    </source>
</evidence>
<dbReference type="GeneID" id="109527901"/>
<dbReference type="PANTHER" id="PTHR15407:SF28">
    <property type="entry name" value="RIBITOL-5-PHOSPHATE TRANSFERASE FKTN"/>
    <property type="match status" value="1"/>
</dbReference>
<dbReference type="OMA" id="ICKWATH"/>
<keyword evidence="8" id="KW-1185">Reference proteome</keyword>
<dbReference type="InterPro" id="IPR009644">
    <property type="entry name" value="FKTN/MNN4/W02B3.4-1"/>
</dbReference>
<name>A0A3Q2XHA3_HIPCM</name>
<protein>
    <submittedName>
        <fullName evidence="7">Fukutin</fullName>
    </submittedName>
</protein>
<dbReference type="OrthoDB" id="444255at2759"/>
<dbReference type="RefSeq" id="XP_019745634.1">
    <property type="nucleotide sequence ID" value="XM_019890075.1"/>
</dbReference>
<dbReference type="Proteomes" id="UP000264820">
    <property type="component" value="Unplaced"/>
</dbReference>
<dbReference type="GeneTree" id="ENSGT00390000014471"/>
<evidence type="ECO:0000256" key="1">
    <source>
        <dbReference type="ARBA" id="ARBA00004167"/>
    </source>
</evidence>
<dbReference type="PANTHER" id="PTHR15407">
    <property type="entry name" value="FUKUTIN-RELATED"/>
    <property type="match status" value="1"/>
</dbReference>
<proteinExistence type="predicted"/>
<dbReference type="STRING" id="109280.ENSHCOP00000003137"/>
<dbReference type="CTD" id="2218"/>
<sequence length="458" mass="52600">MPRVNRTTLLWLLVASSLIFLLFQLRYYRNYASETGPHILRRTPGHMTASDIQWQSMKTFLRLSRRFQLPLFLADPTLLGLLTQDALLERERSLREAHCSFLCSGRAVASFGLLANAWTYNAAFRLAAEEKGFELLEVRGEDPRLASLDLLSGEDIPLHLLLRLHGYIIQVVFLYERSGNYLWHGPLRLKTNADHGFAPFAQMDFGRHAGAYDRPQLILTVVDGLDIAIPLNISGFLAQHRRARFLECRYRDARRFLRLYPDDSSPEALDFRNKAKSLLQVAAKTLARLHVPFWISSGTCLGWFRQCSFITYSRDVDIGIFISDYRPDIIAAFLDAGLSLKHKFGKVEDSLELSFVMDGVKLDIFFFYEDGDLIWNGGTQAKSGRKFKYIFPRFSLCWAELAEVRVGVPCETLDYVMANYGAAWDVPQRTWDWKSSPSNVQENGMWPLAQWEELIQVF</sequence>
<reference evidence="7" key="1">
    <citation type="submission" date="2025-08" db="UniProtKB">
        <authorList>
            <consortium name="Ensembl"/>
        </authorList>
    </citation>
    <scope>IDENTIFICATION</scope>
</reference>
<evidence type="ECO:0000256" key="4">
    <source>
        <dbReference type="ARBA" id="ARBA00023136"/>
    </source>
</evidence>
<comment type="subcellular location">
    <subcellularLocation>
        <location evidence="1">Membrane</location>
        <topology evidence="1">Single-pass membrane protein</topology>
    </subcellularLocation>
</comment>